<evidence type="ECO:0000256" key="1">
    <source>
        <dbReference type="SAM" id="Coils"/>
    </source>
</evidence>
<gene>
    <name evidence="4" type="ORF">E9998_21015</name>
</gene>
<organism evidence="4 5">
    <name type="scientific">Glycomyces paridis</name>
    <dbReference type="NCBI Taxonomy" id="2126555"/>
    <lineage>
        <taxon>Bacteria</taxon>
        <taxon>Bacillati</taxon>
        <taxon>Actinomycetota</taxon>
        <taxon>Actinomycetes</taxon>
        <taxon>Glycomycetales</taxon>
        <taxon>Glycomycetaceae</taxon>
        <taxon>Glycomyces</taxon>
    </lineage>
</organism>
<sequence length="811" mass="91553">MSQRNGRNQQRKNLPAQQARGKAAAKKDREVDVTTAVKRSGDDTAARRTAEGEGVGLPPAADAAASAKADLAVQEDRLLQAFDDLKAQEELYRKSTERANEREAAANERAREAEAALDENRSERDILAKDREKVEVKASALRKQASTLDEREHELIQREAESTSGFPARRAAAERALQQQLEEARQIGEAAIESRRKALEAEWAMSTETANRQAEALEAERAELDELKRTLDEERGALHRDKVMVNRRKRELDQEVQALAAVELRRLENELIVKEADATAAVTQLEEQSRDLSELRSRWASIGIADPQQLLKDLAAARVEVQELKDELETRPDEASASQLEALRQQNRALNAERERLSYELQVEHGRALSDRISAMRVKQLADAEQQYAVMSRGYEQRIAELSGTLEELVEGRPDPTEPLFPNCVAIDEDPWLQQRGRLVDDQVPDLHELACNLQAAMFRDSERAYRLDDVCSELGGMAMSHLHLLEGMSGIGKTSLPKAFAKALGTACEVIEVQAGWRDKHDLFGHYNTFERRFQEESFLLALYKAQTPRYADRPFFIVLDEMNLSRPEQYFSVLLSKLENNQGRDGDKEPIRLAPIGHGRRPSQMDEDGTGIFLPDNVWFVGTANQDESTLGFADKTYNRSFVLELPAKRPFVPDKGRVEPYSANALKRAFEQARNQHASAYHDVKSLLDSLEDDLHEVARIHLDPRVTAQLERYVPVAVAARGTEAINEASRGPFKVKNKTVDPVALAADQFIASKVLHQLRSRFEVTNEGLQHLETALMTYWTDRFEGTSPERCKRVFSDEVRRRRA</sequence>
<dbReference type="Proteomes" id="UP000305792">
    <property type="component" value="Unassembled WGS sequence"/>
</dbReference>
<dbReference type="SUPFAM" id="SSF52540">
    <property type="entry name" value="P-loop containing nucleoside triphosphate hydrolases"/>
    <property type="match status" value="1"/>
</dbReference>
<comment type="caution">
    <text evidence="4">The sequence shown here is derived from an EMBL/GenBank/DDBJ whole genome shotgun (WGS) entry which is preliminary data.</text>
</comment>
<feature type="region of interest" description="Disordered" evidence="2">
    <location>
        <begin position="1"/>
        <end position="61"/>
    </location>
</feature>
<feature type="compositionally biased region" description="Polar residues" evidence="2">
    <location>
        <begin position="1"/>
        <end position="16"/>
    </location>
</feature>
<dbReference type="PANTHER" id="PTHR23159:SF31">
    <property type="entry name" value="CENTROSOME-ASSOCIATED PROTEIN CEP250 ISOFORM X1"/>
    <property type="match status" value="1"/>
</dbReference>
<evidence type="ECO:0000256" key="2">
    <source>
        <dbReference type="SAM" id="MobiDB-lite"/>
    </source>
</evidence>
<dbReference type="Pfam" id="PF07728">
    <property type="entry name" value="AAA_5"/>
    <property type="match status" value="1"/>
</dbReference>
<evidence type="ECO:0000313" key="4">
    <source>
        <dbReference type="EMBL" id="THV24498.1"/>
    </source>
</evidence>
<dbReference type="EMBL" id="STGX01000018">
    <property type="protein sequence ID" value="THV24498.1"/>
    <property type="molecule type" value="Genomic_DNA"/>
</dbReference>
<evidence type="ECO:0000259" key="3">
    <source>
        <dbReference type="Pfam" id="PF07728"/>
    </source>
</evidence>
<keyword evidence="5" id="KW-1185">Reference proteome</keyword>
<dbReference type="GO" id="GO:0005524">
    <property type="term" value="F:ATP binding"/>
    <property type="evidence" value="ECO:0007669"/>
    <property type="project" value="InterPro"/>
</dbReference>
<dbReference type="AlphaFoldDB" id="A0A4S8P3D1"/>
<dbReference type="OrthoDB" id="9781481at2"/>
<keyword evidence="1" id="KW-0175">Coiled coil</keyword>
<evidence type="ECO:0000313" key="5">
    <source>
        <dbReference type="Proteomes" id="UP000305792"/>
    </source>
</evidence>
<dbReference type="InterPro" id="IPR027417">
    <property type="entry name" value="P-loop_NTPase"/>
</dbReference>
<feature type="region of interest" description="Disordered" evidence="2">
    <location>
        <begin position="587"/>
        <end position="608"/>
    </location>
</feature>
<feature type="compositionally biased region" description="Basic and acidic residues" evidence="2">
    <location>
        <begin position="39"/>
        <end position="51"/>
    </location>
</feature>
<dbReference type="GO" id="GO:0016887">
    <property type="term" value="F:ATP hydrolysis activity"/>
    <property type="evidence" value="ECO:0007669"/>
    <property type="project" value="InterPro"/>
</dbReference>
<dbReference type="InterPro" id="IPR011704">
    <property type="entry name" value="ATPase_dyneun-rel_AAA"/>
</dbReference>
<dbReference type="Gene3D" id="3.40.50.300">
    <property type="entry name" value="P-loop containing nucleotide triphosphate hydrolases"/>
    <property type="match status" value="1"/>
</dbReference>
<accession>A0A4S8P3D1</accession>
<feature type="region of interest" description="Disordered" evidence="2">
    <location>
        <begin position="93"/>
        <end position="124"/>
    </location>
</feature>
<proteinExistence type="predicted"/>
<feature type="coiled-coil region" evidence="1">
    <location>
        <begin position="311"/>
        <end position="360"/>
    </location>
</feature>
<feature type="domain" description="ATPase dynein-related AAA" evidence="3">
    <location>
        <begin position="485"/>
        <end position="586"/>
    </location>
</feature>
<dbReference type="PANTHER" id="PTHR23159">
    <property type="entry name" value="CENTROSOMAL PROTEIN 2"/>
    <property type="match status" value="1"/>
</dbReference>
<dbReference type="RefSeq" id="WP_136531657.1">
    <property type="nucleotide sequence ID" value="NZ_STGX01000018.1"/>
</dbReference>
<reference evidence="4 5" key="1">
    <citation type="journal article" date="2018" name="Int. J. Syst. Evol. Microbiol.">
        <title>Glycomyces paridis sp. nov., isolated from the medicinal plant Paris polyphylla.</title>
        <authorList>
            <person name="Fang X.M."/>
            <person name="Bai J.L."/>
            <person name="Su J."/>
            <person name="Zhao L.L."/>
            <person name="Liu H.Y."/>
            <person name="Ma B.P."/>
            <person name="Zhang Y.Q."/>
            <person name="Yu L.Y."/>
        </authorList>
    </citation>
    <scope>NUCLEOTIDE SEQUENCE [LARGE SCALE GENOMIC DNA]</scope>
    <source>
        <strain evidence="4 5">CPCC 204357</strain>
    </source>
</reference>
<protein>
    <recommendedName>
        <fullName evidence="3">ATPase dynein-related AAA domain-containing protein</fullName>
    </recommendedName>
</protein>
<name>A0A4S8P3D1_9ACTN</name>